<dbReference type="SMART" id="SM00829">
    <property type="entry name" value="PKS_ER"/>
    <property type="match status" value="1"/>
</dbReference>
<dbReference type="FunFam" id="3.40.50.720:FF:000039">
    <property type="entry name" value="Alcohol dehydrogenase AdhP"/>
    <property type="match status" value="1"/>
</dbReference>
<dbReference type="RefSeq" id="XP_046014423.1">
    <property type="nucleotide sequence ID" value="XM_046147880.1"/>
</dbReference>
<dbReference type="OrthoDB" id="1879366at2759"/>
<keyword evidence="4" id="KW-0862">Zinc</keyword>
<keyword evidence="3" id="KW-0479">Metal-binding</keyword>
<reference evidence="8" key="1">
    <citation type="journal article" date="2021" name="Nat. Commun.">
        <title>Genetic determinants of endophytism in the Arabidopsis root mycobiome.</title>
        <authorList>
            <person name="Mesny F."/>
            <person name="Miyauchi S."/>
            <person name="Thiergart T."/>
            <person name="Pickel B."/>
            <person name="Atanasova L."/>
            <person name="Karlsson M."/>
            <person name="Huettel B."/>
            <person name="Barry K.W."/>
            <person name="Haridas S."/>
            <person name="Chen C."/>
            <person name="Bauer D."/>
            <person name="Andreopoulos W."/>
            <person name="Pangilinan J."/>
            <person name="LaButti K."/>
            <person name="Riley R."/>
            <person name="Lipzen A."/>
            <person name="Clum A."/>
            <person name="Drula E."/>
            <person name="Henrissat B."/>
            <person name="Kohler A."/>
            <person name="Grigoriev I.V."/>
            <person name="Martin F.M."/>
            <person name="Hacquard S."/>
        </authorList>
    </citation>
    <scope>NUCLEOTIDE SEQUENCE</scope>
    <source>
        <strain evidence="8">MPI-CAGE-CH-0230</strain>
    </source>
</reference>
<dbReference type="GeneID" id="70177426"/>
<evidence type="ECO:0000256" key="4">
    <source>
        <dbReference type="ARBA" id="ARBA00022833"/>
    </source>
</evidence>
<dbReference type="InterPro" id="IPR013154">
    <property type="entry name" value="ADH-like_N"/>
</dbReference>
<keyword evidence="6" id="KW-0520">NAD</keyword>
<dbReference type="SUPFAM" id="SSF50129">
    <property type="entry name" value="GroES-like"/>
    <property type="match status" value="1"/>
</dbReference>
<dbReference type="InterPro" id="IPR013149">
    <property type="entry name" value="ADH-like_C"/>
</dbReference>
<dbReference type="EMBL" id="JAGTJQ010000004">
    <property type="protein sequence ID" value="KAH7033591.1"/>
    <property type="molecule type" value="Genomic_DNA"/>
</dbReference>
<feature type="domain" description="Enoyl reductase (ER)" evidence="7">
    <location>
        <begin position="21"/>
        <end position="356"/>
    </location>
</feature>
<dbReference type="InterPro" id="IPR011032">
    <property type="entry name" value="GroES-like_sf"/>
</dbReference>
<dbReference type="GO" id="GO:0004022">
    <property type="term" value="F:alcohol dehydrogenase (NAD+) activity"/>
    <property type="evidence" value="ECO:0007669"/>
    <property type="project" value="TreeGrafter"/>
</dbReference>
<evidence type="ECO:0000256" key="1">
    <source>
        <dbReference type="ARBA" id="ARBA00001947"/>
    </source>
</evidence>
<dbReference type="Gene3D" id="3.90.180.10">
    <property type="entry name" value="Medium-chain alcohol dehydrogenases, catalytic domain"/>
    <property type="match status" value="1"/>
</dbReference>
<dbReference type="PANTHER" id="PTHR42940:SF8">
    <property type="entry name" value="VACUOLAR PROTEIN SORTING-ASSOCIATED PROTEIN 11"/>
    <property type="match status" value="1"/>
</dbReference>
<keyword evidence="5" id="KW-0560">Oxidoreductase</keyword>
<proteinExistence type="inferred from homology"/>
<sequence length="359" mass="38622">MTTGNLKPTKSTMRAQQFNPKTSKLELNEIPIPKPGPDELLVKVLCASLCHSDLMPFEANDKIQVSADARPITIGHEGSGVIVEVGANGQSDFQPGQEVGFLPAKDSCFECRPCKTVHNLWCEKGQVKMQGFAYDGYFQEYVIVDRQNTMVLPPQLKASEAAPLFCAGVTAFNGIDAIKLPRGSWVAIIGTGGLGHLGVQYAKAMGYKVIGLDITDGAVATAKAAGADYAFNSVKDAATYVDEIKKITGGGGVDAAVNFTASKRAYLGMPDLIRAPGILVAVGIPNESVEFSIFDIALGRFEIRGANNGTCYTMPKCIQFSAEHGIKPHVEWFKLEEVGAMVEKMQQHKATGRMAVRFE</sequence>
<gene>
    <name evidence="8" type="ORF">B0I36DRAFT_110659</name>
</gene>
<dbReference type="Gene3D" id="3.40.50.720">
    <property type="entry name" value="NAD(P)-binding Rossmann-like Domain"/>
    <property type="match status" value="1"/>
</dbReference>
<evidence type="ECO:0000256" key="2">
    <source>
        <dbReference type="ARBA" id="ARBA00008072"/>
    </source>
</evidence>
<dbReference type="Proteomes" id="UP000756346">
    <property type="component" value="Unassembled WGS sequence"/>
</dbReference>
<evidence type="ECO:0000259" key="7">
    <source>
        <dbReference type="SMART" id="SM00829"/>
    </source>
</evidence>
<keyword evidence="9" id="KW-1185">Reference proteome</keyword>
<dbReference type="InterPro" id="IPR036291">
    <property type="entry name" value="NAD(P)-bd_dom_sf"/>
</dbReference>
<evidence type="ECO:0000256" key="5">
    <source>
        <dbReference type="ARBA" id="ARBA00023002"/>
    </source>
</evidence>
<dbReference type="InterPro" id="IPR020843">
    <property type="entry name" value="ER"/>
</dbReference>
<comment type="caution">
    <text evidence="8">The sequence shown here is derived from an EMBL/GenBank/DDBJ whole genome shotgun (WGS) entry which is preliminary data.</text>
</comment>
<comment type="cofactor">
    <cofactor evidence="1">
        <name>Zn(2+)</name>
        <dbReference type="ChEBI" id="CHEBI:29105"/>
    </cofactor>
</comment>
<organism evidence="8 9">
    <name type="scientific">Microdochium trichocladiopsis</name>
    <dbReference type="NCBI Taxonomy" id="1682393"/>
    <lineage>
        <taxon>Eukaryota</taxon>
        <taxon>Fungi</taxon>
        <taxon>Dikarya</taxon>
        <taxon>Ascomycota</taxon>
        <taxon>Pezizomycotina</taxon>
        <taxon>Sordariomycetes</taxon>
        <taxon>Xylariomycetidae</taxon>
        <taxon>Xylariales</taxon>
        <taxon>Microdochiaceae</taxon>
        <taxon>Microdochium</taxon>
    </lineage>
</organism>
<dbReference type="PANTHER" id="PTHR42940">
    <property type="entry name" value="ALCOHOL DEHYDROGENASE 1-RELATED"/>
    <property type="match status" value="1"/>
</dbReference>
<accession>A0A9P8YAC1</accession>
<comment type="similarity">
    <text evidence="2">Belongs to the zinc-containing alcohol dehydrogenase family.</text>
</comment>
<dbReference type="Pfam" id="PF00107">
    <property type="entry name" value="ADH_zinc_N"/>
    <property type="match status" value="1"/>
</dbReference>
<protein>
    <submittedName>
        <fullName evidence="8">Alcohol dehydrogenase</fullName>
    </submittedName>
</protein>
<dbReference type="GO" id="GO:0005737">
    <property type="term" value="C:cytoplasm"/>
    <property type="evidence" value="ECO:0007669"/>
    <property type="project" value="TreeGrafter"/>
</dbReference>
<evidence type="ECO:0000256" key="6">
    <source>
        <dbReference type="ARBA" id="ARBA00023027"/>
    </source>
</evidence>
<evidence type="ECO:0000313" key="9">
    <source>
        <dbReference type="Proteomes" id="UP000756346"/>
    </source>
</evidence>
<evidence type="ECO:0000313" key="8">
    <source>
        <dbReference type="EMBL" id="KAH7033591.1"/>
    </source>
</evidence>
<name>A0A9P8YAC1_9PEZI</name>
<dbReference type="Pfam" id="PF08240">
    <property type="entry name" value="ADH_N"/>
    <property type="match status" value="1"/>
</dbReference>
<dbReference type="SUPFAM" id="SSF51735">
    <property type="entry name" value="NAD(P)-binding Rossmann-fold domains"/>
    <property type="match status" value="1"/>
</dbReference>
<evidence type="ECO:0000256" key="3">
    <source>
        <dbReference type="ARBA" id="ARBA00022723"/>
    </source>
</evidence>
<dbReference type="GO" id="GO:0046872">
    <property type="term" value="F:metal ion binding"/>
    <property type="evidence" value="ECO:0007669"/>
    <property type="project" value="UniProtKB-KW"/>
</dbReference>
<dbReference type="AlphaFoldDB" id="A0A9P8YAC1"/>